<dbReference type="EMBL" id="VAUP01000007">
    <property type="protein sequence ID" value="TLX44568.1"/>
    <property type="molecule type" value="Genomic_DNA"/>
</dbReference>
<accession>A0A6C1KJT4</accession>
<name>A0A6C1KJT4_XANAU</name>
<dbReference type="Gene3D" id="1.10.260.40">
    <property type="entry name" value="lambda repressor-like DNA-binding domains"/>
    <property type="match status" value="1"/>
</dbReference>
<dbReference type="RefSeq" id="WP_138398051.1">
    <property type="nucleotide sequence ID" value="NZ_JBAFVI010000012.1"/>
</dbReference>
<dbReference type="AlphaFoldDB" id="A0A6C1KJT4"/>
<protein>
    <submittedName>
        <fullName evidence="1">Transcriptional regulator</fullName>
    </submittedName>
</protein>
<dbReference type="GO" id="GO:0003677">
    <property type="term" value="F:DNA binding"/>
    <property type="evidence" value="ECO:0007669"/>
    <property type="project" value="InterPro"/>
</dbReference>
<organism evidence="1 2">
    <name type="scientific">Xanthobacter autotrophicus</name>
    <dbReference type="NCBI Taxonomy" id="280"/>
    <lineage>
        <taxon>Bacteria</taxon>
        <taxon>Pseudomonadati</taxon>
        <taxon>Pseudomonadota</taxon>
        <taxon>Alphaproteobacteria</taxon>
        <taxon>Hyphomicrobiales</taxon>
        <taxon>Xanthobacteraceae</taxon>
        <taxon>Xanthobacter</taxon>
    </lineage>
</organism>
<comment type="caution">
    <text evidence="1">The sequence shown here is derived from an EMBL/GenBank/DDBJ whole genome shotgun (WGS) entry which is preliminary data.</text>
</comment>
<proteinExistence type="predicted"/>
<sequence length="79" mass="8241">MITGAQIRAARGLIRWSADALAESSKLGVATVRRAESVDGVPTITEANLAAIRAALEAAGVLFIEQNGNGPGVRLKDRK</sequence>
<dbReference type="OrthoDB" id="7305227at2"/>
<dbReference type="Proteomes" id="UP000305131">
    <property type="component" value="Unassembled WGS sequence"/>
</dbReference>
<dbReference type="GeneID" id="95772328"/>
<gene>
    <name evidence="1" type="ORF">FBQ73_02505</name>
</gene>
<evidence type="ECO:0000313" key="1">
    <source>
        <dbReference type="EMBL" id="TLX44568.1"/>
    </source>
</evidence>
<reference evidence="1 2" key="1">
    <citation type="submission" date="2019-05" db="EMBL/GenBank/DDBJ databases">
        <authorList>
            <person name="Zhou X."/>
        </authorList>
    </citation>
    <scope>NUCLEOTIDE SEQUENCE [LARGE SCALE GENOMIC DNA]</scope>
    <source>
        <strain evidence="1 2">DSM 432</strain>
    </source>
</reference>
<evidence type="ECO:0000313" key="2">
    <source>
        <dbReference type="Proteomes" id="UP000305131"/>
    </source>
</evidence>
<dbReference type="InterPro" id="IPR010982">
    <property type="entry name" value="Lambda_DNA-bd_dom_sf"/>
</dbReference>